<gene>
    <name evidence="3" type="ORF">CFAM422_010805</name>
</gene>
<sequence>MFKAIGVDYKFNVKHIRTWGYVAYVKKPNPQRVRSAKINAKATQGFFMGIEKLNSHIYKIYLPNEGKVIRTRDIRFRKTNDDRKPNEPTVKFKAILIDPDLENRGRIIYNEIPIPRPQKKKVQLPPSGLEVKAEHQAEQEGAEADQAEQVKAKEAGSSTADLNLGDIIMDEESGEEVEVSKYFEADEEDNLQKQIRNKAEGRSQLQTPELTPLREL</sequence>
<dbReference type="Proteomes" id="UP000801864">
    <property type="component" value="Unassembled WGS sequence"/>
</dbReference>
<evidence type="ECO:0000259" key="2">
    <source>
        <dbReference type="Pfam" id="PF25597"/>
    </source>
</evidence>
<accession>A0A9P5CAI1</accession>
<feature type="region of interest" description="Disordered" evidence="1">
    <location>
        <begin position="196"/>
        <end position="216"/>
    </location>
</feature>
<evidence type="ECO:0000313" key="3">
    <source>
        <dbReference type="EMBL" id="KAF3062691.1"/>
    </source>
</evidence>
<dbReference type="Pfam" id="PF25597">
    <property type="entry name" value="SH3_retrovirus"/>
    <property type="match status" value="1"/>
</dbReference>
<dbReference type="AlphaFoldDB" id="A0A9P5CAI1"/>
<organism evidence="3 4">
    <name type="scientific">Trichoderma lentiforme</name>
    <dbReference type="NCBI Taxonomy" id="1567552"/>
    <lineage>
        <taxon>Eukaryota</taxon>
        <taxon>Fungi</taxon>
        <taxon>Dikarya</taxon>
        <taxon>Ascomycota</taxon>
        <taxon>Pezizomycotina</taxon>
        <taxon>Sordariomycetes</taxon>
        <taxon>Hypocreomycetidae</taxon>
        <taxon>Hypocreales</taxon>
        <taxon>Hypocreaceae</taxon>
        <taxon>Trichoderma</taxon>
    </lineage>
</organism>
<feature type="domain" description="Retroviral polymerase SH3-like" evidence="2">
    <location>
        <begin position="22"/>
        <end position="84"/>
    </location>
</feature>
<feature type="region of interest" description="Disordered" evidence="1">
    <location>
        <begin position="118"/>
        <end position="175"/>
    </location>
</feature>
<proteinExistence type="predicted"/>
<evidence type="ECO:0000313" key="4">
    <source>
        <dbReference type="Proteomes" id="UP000801864"/>
    </source>
</evidence>
<reference evidence="3 4" key="1">
    <citation type="submission" date="2018-06" db="EMBL/GenBank/DDBJ databases">
        <title>Genome analysis of cellulolytic fungus Trichoderma lentiforme CFAM-422.</title>
        <authorList>
            <person name="Steindorff A.S."/>
            <person name="Formighieri E.F."/>
            <person name="Midorikawa G.E.O."/>
            <person name="Tamietti M.S."/>
            <person name="Ramos E.Z."/>
            <person name="Silva A.S."/>
            <person name="Bon E.P.S."/>
            <person name="Mendes T.D."/>
            <person name="Damaso M.C.T."/>
            <person name="Favaro L.C.L."/>
        </authorList>
    </citation>
    <scope>NUCLEOTIDE SEQUENCE [LARGE SCALE GENOMIC DNA]</scope>
    <source>
        <strain evidence="3 4">CFAM-422</strain>
    </source>
</reference>
<keyword evidence="4" id="KW-1185">Reference proteome</keyword>
<evidence type="ECO:0000256" key="1">
    <source>
        <dbReference type="SAM" id="MobiDB-lite"/>
    </source>
</evidence>
<dbReference type="EMBL" id="QLNT01000021">
    <property type="protein sequence ID" value="KAF3062691.1"/>
    <property type="molecule type" value="Genomic_DNA"/>
</dbReference>
<dbReference type="InterPro" id="IPR057670">
    <property type="entry name" value="SH3_retrovirus"/>
</dbReference>
<comment type="caution">
    <text evidence="3">The sequence shown here is derived from an EMBL/GenBank/DDBJ whole genome shotgun (WGS) entry which is preliminary data.</text>
</comment>
<name>A0A9P5CAI1_9HYPO</name>
<protein>
    <recommendedName>
        <fullName evidence="2">Retroviral polymerase SH3-like domain-containing protein</fullName>
    </recommendedName>
</protein>